<gene>
    <name evidence="3" type="ORF">Q4T40_05140</name>
</gene>
<feature type="region of interest" description="Disordered" evidence="1">
    <location>
        <begin position="177"/>
        <end position="212"/>
    </location>
</feature>
<dbReference type="Proteomes" id="UP001254848">
    <property type="component" value="Unassembled WGS sequence"/>
</dbReference>
<keyword evidence="4" id="KW-1185">Reference proteome</keyword>
<name>A0ABU3NUX9_9FIRM</name>
<dbReference type="EMBL" id="JAUOZS010000001">
    <property type="protein sequence ID" value="MDT8900624.1"/>
    <property type="molecule type" value="Genomic_DNA"/>
</dbReference>
<feature type="compositionally biased region" description="Acidic residues" evidence="1">
    <location>
        <begin position="180"/>
        <end position="212"/>
    </location>
</feature>
<dbReference type="Gene3D" id="2.40.50.140">
    <property type="entry name" value="Nucleic acid-binding proteins"/>
    <property type="match status" value="1"/>
</dbReference>
<evidence type="ECO:0000256" key="1">
    <source>
        <dbReference type="SAM" id="MobiDB-lite"/>
    </source>
</evidence>
<accession>A0ABU3NUX9</accession>
<protein>
    <recommendedName>
        <fullName evidence="2">Single-stranded DNA-binding protein BPT7 domain-containing protein</fullName>
    </recommendedName>
</protein>
<evidence type="ECO:0000313" key="3">
    <source>
        <dbReference type="EMBL" id="MDT8900624.1"/>
    </source>
</evidence>
<comment type="caution">
    <text evidence="3">The sequence shown here is derived from an EMBL/GenBank/DDBJ whole genome shotgun (WGS) entry which is preliminary data.</text>
</comment>
<feature type="domain" description="Single-stranded DNA-binding protein BPT7" evidence="2">
    <location>
        <begin position="51"/>
        <end position="164"/>
    </location>
</feature>
<reference evidence="3 4" key="1">
    <citation type="submission" date="2023-07" db="EMBL/GenBank/DDBJ databases">
        <title>The novel representative of Negativicutes class, Anaeroselena agilis gen. nov. sp. nov.</title>
        <authorList>
            <person name="Prokofeva M.I."/>
            <person name="Elcheninov A.G."/>
            <person name="Klyukina A."/>
            <person name="Kublanov I.V."/>
            <person name="Frolov E.N."/>
            <person name="Podosokorskaya O.A."/>
        </authorList>
    </citation>
    <scope>NUCLEOTIDE SEQUENCE [LARGE SCALE GENOMIC DNA]</scope>
    <source>
        <strain evidence="3 4">4137-cl</strain>
    </source>
</reference>
<dbReference type="RefSeq" id="WP_413779160.1">
    <property type="nucleotide sequence ID" value="NZ_JAUOZS010000001.1"/>
</dbReference>
<evidence type="ECO:0000313" key="4">
    <source>
        <dbReference type="Proteomes" id="UP001254848"/>
    </source>
</evidence>
<proteinExistence type="predicted"/>
<sequence>MAKQWKQMVSPVGEAYWARLRREEEYKGKPTGRFSISLKLPLEATQQLLKELEAEYDVLKKTSSVFQGQKPAKGSTPNFGTKEDSNGDIVFKFSTKSTFESKKTGETFKKTIPIFSASGKALELANEIGNGSRVRVSFSVAPKFKDSKTYGLQLFLDAVKVIQLVEYKAGGLQEEAFGFEPEDGYEPDQESGFCEEDSVDETEDGGAEETDF</sequence>
<dbReference type="SUPFAM" id="SSF50249">
    <property type="entry name" value="Nucleic acid-binding proteins"/>
    <property type="match status" value="1"/>
</dbReference>
<dbReference type="InterPro" id="IPR049476">
    <property type="entry name" value="SBB_BPT7"/>
</dbReference>
<dbReference type="Pfam" id="PF21265">
    <property type="entry name" value="SBB_T7"/>
    <property type="match status" value="1"/>
</dbReference>
<dbReference type="InterPro" id="IPR012340">
    <property type="entry name" value="NA-bd_OB-fold"/>
</dbReference>
<evidence type="ECO:0000259" key="2">
    <source>
        <dbReference type="Pfam" id="PF21265"/>
    </source>
</evidence>
<organism evidence="3 4">
    <name type="scientific">Anaeroselena agilis</name>
    <dbReference type="NCBI Taxonomy" id="3063788"/>
    <lineage>
        <taxon>Bacteria</taxon>
        <taxon>Bacillati</taxon>
        <taxon>Bacillota</taxon>
        <taxon>Negativicutes</taxon>
        <taxon>Acetonemataceae</taxon>
        <taxon>Anaeroselena</taxon>
    </lineage>
</organism>